<name>A0A0F8Y460_9ZZZZ</name>
<dbReference type="InterPro" id="IPR011856">
    <property type="entry name" value="tRNA_endonuc-like_dom_sf"/>
</dbReference>
<dbReference type="EMBL" id="LAZR01055569">
    <property type="protein sequence ID" value="KKK76078.1"/>
    <property type="molecule type" value="Genomic_DNA"/>
</dbReference>
<gene>
    <name evidence="2" type="ORF">LCGC14_2867320</name>
</gene>
<accession>A0A0F8Y460</accession>
<evidence type="ECO:0000256" key="1">
    <source>
        <dbReference type="SAM" id="MobiDB-lite"/>
    </source>
</evidence>
<dbReference type="Gene3D" id="3.40.1350.10">
    <property type="match status" value="1"/>
</dbReference>
<dbReference type="AlphaFoldDB" id="A0A0F8Y460"/>
<feature type="non-terminal residue" evidence="2">
    <location>
        <position position="1"/>
    </location>
</feature>
<dbReference type="GO" id="GO:0003676">
    <property type="term" value="F:nucleic acid binding"/>
    <property type="evidence" value="ECO:0007669"/>
    <property type="project" value="InterPro"/>
</dbReference>
<protein>
    <recommendedName>
        <fullName evidence="3">VRR-NUC domain-containing protein</fullName>
    </recommendedName>
</protein>
<evidence type="ECO:0008006" key="3">
    <source>
        <dbReference type="Google" id="ProtNLM"/>
    </source>
</evidence>
<organism evidence="2">
    <name type="scientific">marine sediment metagenome</name>
    <dbReference type="NCBI Taxonomy" id="412755"/>
    <lineage>
        <taxon>unclassified sequences</taxon>
        <taxon>metagenomes</taxon>
        <taxon>ecological metagenomes</taxon>
    </lineage>
</organism>
<proteinExistence type="predicted"/>
<sequence length="131" mass="14661">YTAAKTGTRPKHQTKDGSILTHPVVSCPDLPEQGKDGVQDLCYKWLKARRVFCDTHACGRKNGILYGIKHSGDIHGYLPDGRGFEIECKRGKGGHQTKGQRERETAVWVAGGVYYVVHGIPEMECYFKRLV</sequence>
<reference evidence="2" key="1">
    <citation type="journal article" date="2015" name="Nature">
        <title>Complex archaea that bridge the gap between prokaryotes and eukaryotes.</title>
        <authorList>
            <person name="Spang A."/>
            <person name="Saw J.H."/>
            <person name="Jorgensen S.L."/>
            <person name="Zaremba-Niedzwiedzka K."/>
            <person name="Martijn J."/>
            <person name="Lind A.E."/>
            <person name="van Eijk R."/>
            <person name="Schleper C."/>
            <person name="Guy L."/>
            <person name="Ettema T.J."/>
        </authorList>
    </citation>
    <scope>NUCLEOTIDE SEQUENCE</scope>
</reference>
<comment type="caution">
    <text evidence="2">The sequence shown here is derived from an EMBL/GenBank/DDBJ whole genome shotgun (WGS) entry which is preliminary data.</text>
</comment>
<evidence type="ECO:0000313" key="2">
    <source>
        <dbReference type="EMBL" id="KKK76078.1"/>
    </source>
</evidence>
<feature type="region of interest" description="Disordered" evidence="1">
    <location>
        <begin position="1"/>
        <end position="20"/>
    </location>
</feature>